<dbReference type="Pfam" id="PF15029">
    <property type="entry name" value="TMEM174"/>
    <property type="match status" value="1"/>
</dbReference>
<evidence type="ECO:0000256" key="2">
    <source>
        <dbReference type="SAM" id="Phobius"/>
    </source>
</evidence>
<keyword evidence="4" id="KW-1185">Reference proteome</keyword>
<evidence type="ECO:0000313" key="3">
    <source>
        <dbReference type="Ensembl" id="ENSMALP00000014121.1"/>
    </source>
</evidence>
<name>A0A3Q3QJK2_MONAL</name>
<sequence length="239" mass="26156">METNRAGDPTAVLSVPPADLAQMAPRDPCARQSDSLLDIQKIGTTLLFSGAVLALSGVILTSMGWKYQARPSFEWTQLLGPILISVGSTFMLFSFCKFGTILCWSCRQWGKEVPVMPALEQTSREDYFTISQPITLNSATTMLHTPPAYNFIIQEVHQAADSLPDSSVNIIHANVSPYDCVDAAAFPSEEEDSPAQCRDTGHMRSRTEKTEDKRGGSDDSVSTCSNPPAYEDLYPSSHK</sequence>
<evidence type="ECO:0000313" key="4">
    <source>
        <dbReference type="Proteomes" id="UP000261600"/>
    </source>
</evidence>
<accession>A0A3Q3QJK2</accession>
<dbReference type="Proteomes" id="UP000261600">
    <property type="component" value="Unplaced"/>
</dbReference>
<keyword evidence="2" id="KW-0812">Transmembrane</keyword>
<dbReference type="PANTHER" id="PTHR31020:SF1">
    <property type="entry name" value="TRANSMEMBRANE PROTEIN 174"/>
    <property type="match status" value="1"/>
</dbReference>
<dbReference type="InterPro" id="IPR027835">
    <property type="entry name" value="TMEM174"/>
</dbReference>
<dbReference type="PANTHER" id="PTHR31020">
    <property type="entry name" value="TRANSMEMBRANE PROTEIN 174"/>
    <property type="match status" value="1"/>
</dbReference>
<evidence type="ECO:0000256" key="1">
    <source>
        <dbReference type="SAM" id="MobiDB-lite"/>
    </source>
</evidence>
<dbReference type="STRING" id="43700.ENSMALP00000014121"/>
<feature type="compositionally biased region" description="Basic and acidic residues" evidence="1">
    <location>
        <begin position="199"/>
        <end position="217"/>
    </location>
</feature>
<feature type="transmembrane region" description="Helical" evidence="2">
    <location>
        <begin position="75"/>
        <end position="95"/>
    </location>
</feature>
<reference evidence="3" key="2">
    <citation type="submission" date="2025-09" db="UniProtKB">
        <authorList>
            <consortium name="Ensembl"/>
        </authorList>
    </citation>
    <scope>IDENTIFICATION</scope>
</reference>
<reference evidence="3" key="1">
    <citation type="submission" date="2025-08" db="UniProtKB">
        <authorList>
            <consortium name="Ensembl"/>
        </authorList>
    </citation>
    <scope>IDENTIFICATION</scope>
</reference>
<keyword evidence="2" id="KW-1133">Transmembrane helix</keyword>
<protein>
    <submittedName>
        <fullName evidence="3">Uncharacterized protein</fullName>
    </submittedName>
</protein>
<feature type="region of interest" description="Disordered" evidence="1">
    <location>
        <begin position="189"/>
        <end position="239"/>
    </location>
</feature>
<organism evidence="3 4">
    <name type="scientific">Monopterus albus</name>
    <name type="common">Swamp eel</name>
    <dbReference type="NCBI Taxonomy" id="43700"/>
    <lineage>
        <taxon>Eukaryota</taxon>
        <taxon>Metazoa</taxon>
        <taxon>Chordata</taxon>
        <taxon>Craniata</taxon>
        <taxon>Vertebrata</taxon>
        <taxon>Euteleostomi</taxon>
        <taxon>Actinopterygii</taxon>
        <taxon>Neopterygii</taxon>
        <taxon>Teleostei</taxon>
        <taxon>Neoteleostei</taxon>
        <taxon>Acanthomorphata</taxon>
        <taxon>Anabantaria</taxon>
        <taxon>Synbranchiformes</taxon>
        <taxon>Synbranchidae</taxon>
        <taxon>Monopterus</taxon>
    </lineage>
</organism>
<keyword evidence="2" id="KW-0472">Membrane</keyword>
<feature type="transmembrane region" description="Helical" evidence="2">
    <location>
        <begin position="42"/>
        <end position="63"/>
    </location>
</feature>
<dbReference type="AlphaFoldDB" id="A0A3Q3QJK2"/>
<dbReference type="Ensembl" id="ENSMALT00000014425.1">
    <property type="protein sequence ID" value="ENSMALP00000014121.1"/>
    <property type="gene ID" value="ENSMALG00000009941.1"/>
</dbReference>
<proteinExistence type="predicted"/>